<dbReference type="AlphaFoldDB" id="A0A1M5RSP4"/>
<name>A0A1M5RSP4_9GAMM</name>
<evidence type="ECO:0000313" key="2">
    <source>
        <dbReference type="EMBL" id="SHH29169.1"/>
    </source>
</evidence>
<dbReference type="RefSeq" id="WP_067659074.1">
    <property type="nucleotide sequence ID" value="NZ_FQXG01000002.1"/>
</dbReference>
<dbReference type="CDD" id="cd03801">
    <property type="entry name" value="GT4_PimA-like"/>
    <property type="match status" value="1"/>
</dbReference>
<dbReference type="STRING" id="299255.SAMN02745129_1732"/>
<dbReference type="Pfam" id="PF13579">
    <property type="entry name" value="Glyco_trans_4_4"/>
    <property type="match status" value="1"/>
</dbReference>
<dbReference type="OrthoDB" id="9768937at2"/>
<dbReference type="Gene3D" id="3.40.50.2000">
    <property type="entry name" value="Glycogen Phosphorylase B"/>
    <property type="match status" value="2"/>
</dbReference>
<sequence>MGTHWLLLDSRGFGGIESYVLNLASGLHRRGHPVEVVLYRQYDEVHPLADKLTSAGIPMRILQGTPWDLWRQLRRQRPRLVHTHGYKAGILARLLGHLARVPVISSFHAADVTDGRMLWYDRLDRFTAALARDTLAVSRPIAARLGPCCRVINNFVPLPAGPSQLSTLATPAQEVALVGRVCPVKGIERFLRLAQAQPAQRFALYGDGPQLDEVRAQIRALGPTNLHCYGQVTDMADHWHKVGLLCIPSYQEGLPMVALEAMARGIPVLATPVGELPRLIQPGRNGWLLEGDALGQWVACLTRWRCMTPAARRTIQAQARARIVSDYSDSAVLPQWELIYRLTDKGLSAT</sequence>
<dbReference type="Proteomes" id="UP000184268">
    <property type="component" value="Unassembled WGS sequence"/>
</dbReference>
<keyword evidence="3" id="KW-1185">Reference proteome</keyword>
<reference evidence="2 3" key="1">
    <citation type="submission" date="2016-11" db="EMBL/GenBank/DDBJ databases">
        <authorList>
            <person name="Jaros S."/>
            <person name="Januszkiewicz K."/>
            <person name="Wedrychowicz H."/>
        </authorList>
    </citation>
    <scope>NUCLEOTIDE SEQUENCE [LARGE SCALE GENOMIC DNA]</scope>
    <source>
        <strain evidence="2 3">DSM 16917</strain>
    </source>
</reference>
<evidence type="ECO:0000259" key="1">
    <source>
        <dbReference type="Pfam" id="PF13579"/>
    </source>
</evidence>
<protein>
    <recommendedName>
        <fullName evidence="1">Glycosyltransferase subfamily 4-like N-terminal domain-containing protein</fullName>
    </recommendedName>
</protein>
<dbReference type="PANTHER" id="PTHR12526">
    <property type="entry name" value="GLYCOSYLTRANSFERASE"/>
    <property type="match status" value="1"/>
</dbReference>
<proteinExistence type="predicted"/>
<organism evidence="2 3">
    <name type="scientific">Ferrimonas marina</name>
    <dbReference type="NCBI Taxonomy" id="299255"/>
    <lineage>
        <taxon>Bacteria</taxon>
        <taxon>Pseudomonadati</taxon>
        <taxon>Pseudomonadota</taxon>
        <taxon>Gammaproteobacteria</taxon>
        <taxon>Alteromonadales</taxon>
        <taxon>Ferrimonadaceae</taxon>
        <taxon>Ferrimonas</taxon>
    </lineage>
</organism>
<dbReference type="InterPro" id="IPR028098">
    <property type="entry name" value="Glyco_trans_4-like_N"/>
</dbReference>
<gene>
    <name evidence="2" type="ORF">SAMN02745129_1732</name>
</gene>
<dbReference type="SUPFAM" id="SSF53756">
    <property type="entry name" value="UDP-Glycosyltransferase/glycogen phosphorylase"/>
    <property type="match status" value="1"/>
</dbReference>
<evidence type="ECO:0000313" key="3">
    <source>
        <dbReference type="Proteomes" id="UP000184268"/>
    </source>
</evidence>
<dbReference type="EMBL" id="FQXG01000002">
    <property type="protein sequence ID" value="SHH29169.1"/>
    <property type="molecule type" value="Genomic_DNA"/>
</dbReference>
<feature type="domain" description="Glycosyltransferase subfamily 4-like N-terminal" evidence="1">
    <location>
        <begin position="14"/>
        <end position="145"/>
    </location>
</feature>
<accession>A0A1M5RSP4</accession>
<dbReference type="Pfam" id="PF13692">
    <property type="entry name" value="Glyco_trans_1_4"/>
    <property type="match status" value="1"/>
</dbReference>
<dbReference type="PANTHER" id="PTHR12526:SF636">
    <property type="entry name" value="BLL3647 PROTEIN"/>
    <property type="match status" value="1"/>
</dbReference>
<dbReference type="GO" id="GO:0016757">
    <property type="term" value="F:glycosyltransferase activity"/>
    <property type="evidence" value="ECO:0007669"/>
    <property type="project" value="UniProtKB-ARBA"/>
</dbReference>